<accession>A0AAF3F9D5</accession>
<proteinExistence type="predicted"/>
<dbReference type="WBParaSite" id="MBELARI_LOCUS3516.2">
    <property type="protein sequence ID" value="MBELARI_LOCUS3516.2"/>
    <property type="gene ID" value="MBELARI_LOCUS3516"/>
</dbReference>
<keyword evidence="1" id="KW-1185">Reference proteome</keyword>
<reference evidence="2" key="1">
    <citation type="submission" date="2024-02" db="UniProtKB">
        <authorList>
            <consortium name="WormBaseParasite"/>
        </authorList>
    </citation>
    <scope>IDENTIFICATION</scope>
</reference>
<name>A0AAF3F9D5_9BILA</name>
<evidence type="ECO:0000313" key="1">
    <source>
        <dbReference type="Proteomes" id="UP000887575"/>
    </source>
</evidence>
<protein>
    <submittedName>
        <fullName evidence="2">Uncharacterized protein</fullName>
    </submittedName>
</protein>
<sequence length="126" mass="14933">MAAQQPLWCWLPWNLDHVDCQNPVPADERCDERCPDLKCCKGFYCIPVLLDTRISVFSDRFEHSGCLTTFWDTLVTAKRPHYRMFWNWRAKYGDTPYGPRWILNDEQNAAGPTLHEINKRMNELKQ</sequence>
<evidence type="ECO:0000313" key="2">
    <source>
        <dbReference type="WBParaSite" id="MBELARI_LOCUS3516.2"/>
    </source>
</evidence>
<dbReference type="Proteomes" id="UP000887575">
    <property type="component" value="Unassembled WGS sequence"/>
</dbReference>
<dbReference type="AlphaFoldDB" id="A0AAF3F9D5"/>
<organism evidence="1 2">
    <name type="scientific">Mesorhabditis belari</name>
    <dbReference type="NCBI Taxonomy" id="2138241"/>
    <lineage>
        <taxon>Eukaryota</taxon>
        <taxon>Metazoa</taxon>
        <taxon>Ecdysozoa</taxon>
        <taxon>Nematoda</taxon>
        <taxon>Chromadorea</taxon>
        <taxon>Rhabditida</taxon>
        <taxon>Rhabditina</taxon>
        <taxon>Rhabditomorpha</taxon>
        <taxon>Rhabditoidea</taxon>
        <taxon>Rhabditidae</taxon>
        <taxon>Mesorhabditinae</taxon>
        <taxon>Mesorhabditis</taxon>
    </lineage>
</organism>